<dbReference type="InterPro" id="IPR016193">
    <property type="entry name" value="Cytidine_deaminase-like"/>
</dbReference>
<feature type="binding site" evidence="15">
    <location>
        <position position="172"/>
    </location>
    <ligand>
        <name>NADP(+)</name>
        <dbReference type="ChEBI" id="CHEBI:58349"/>
    </ligand>
</feature>
<gene>
    <name evidence="18" type="primary">ribD</name>
    <name evidence="18" type="ORF">NNL22_12875</name>
</gene>
<dbReference type="InterPro" id="IPR050765">
    <property type="entry name" value="Riboflavin_Biosynth_HTPR"/>
</dbReference>
<evidence type="ECO:0000256" key="7">
    <source>
        <dbReference type="ARBA" id="ARBA00022723"/>
    </source>
</evidence>
<dbReference type="RefSeq" id="WP_251811378.1">
    <property type="nucleotide sequence ID" value="NZ_CP101527.1"/>
</dbReference>
<evidence type="ECO:0000256" key="3">
    <source>
        <dbReference type="ARBA" id="ARBA00004910"/>
    </source>
</evidence>
<dbReference type="InterPro" id="IPR016192">
    <property type="entry name" value="APOBEC/CMP_deaminase_Zn-bd"/>
</dbReference>
<protein>
    <recommendedName>
        <fullName evidence="13">Riboflavin biosynthesis protein RibD</fullName>
    </recommendedName>
    <domain>
        <recommendedName>
            <fullName evidence="13">Diaminohydroxyphosphoribosylaminopyrimidine deaminase</fullName>
            <shortName evidence="13">DRAP deaminase</shortName>
            <ecNumber evidence="13">3.5.4.26</ecNumber>
        </recommendedName>
        <alternativeName>
            <fullName evidence="13">Riboflavin-specific deaminase</fullName>
        </alternativeName>
    </domain>
    <domain>
        <recommendedName>
            <fullName evidence="13">5-amino-6-(5-phosphoribosylamino)uracil reductase</fullName>
            <ecNumber evidence="13">1.1.1.193</ecNumber>
        </recommendedName>
        <alternativeName>
            <fullName evidence="13">HTP reductase</fullName>
        </alternativeName>
    </domain>
</protein>
<evidence type="ECO:0000256" key="15">
    <source>
        <dbReference type="PIRSR" id="PIRSR006769-2"/>
    </source>
</evidence>
<dbReference type="GO" id="GO:0008703">
    <property type="term" value="F:5-amino-6-(5-phosphoribosylamino)uracil reductase activity"/>
    <property type="evidence" value="ECO:0007669"/>
    <property type="project" value="UniProtKB-EC"/>
</dbReference>
<feature type="binding site" evidence="16">
    <location>
        <position position="86"/>
    </location>
    <ligand>
        <name>Zn(2+)</name>
        <dbReference type="ChEBI" id="CHEBI:29105"/>
        <note>catalytic</note>
    </ligand>
</feature>
<comment type="similarity">
    <text evidence="4 13">In the N-terminal section; belongs to the cytidine and deoxycytidylate deaminase family.</text>
</comment>
<evidence type="ECO:0000256" key="1">
    <source>
        <dbReference type="ARBA" id="ARBA00002151"/>
    </source>
</evidence>
<keyword evidence="12" id="KW-0511">Multifunctional enzyme</keyword>
<dbReference type="InterPro" id="IPR004794">
    <property type="entry name" value="Eubact_RibD"/>
</dbReference>
<organism evidence="18 19">
    <name type="scientific">Alkalimarinus sediminis</name>
    <dbReference type="NCBI Taxonomy" id="1632866"/>
    <lineage>
        <taxon>Bacteria</taxon>
        <taxon>Pseudomonadati</taxon>
        <taxon>Pseudomonadota</taxon>
        <taxon>Gammaproteobacteria</taxon>
        <taxon>Alteromonadales</taxon>
        <taxon>Alteromonadaceae</taxon>
        <taxon>Alkalimarinus</taxon>
    </lineage>
</organism>
<dbReference type="PROSITE" id="PS00903">
    <property type="entry name" value="CYT_DCMP_DEAMINASES_1"/>
    <property type="match status" value="1"/>
</dbReference>
<reference evidence="18" key="1">
    <citation type="submission" date="2022-07" db="EMBL/GenBank/DDBJ databases">
        <title>Alkalimarinus sp. nov., isolated from gut of a Alitta virens.</title>
        <authorList>
            <person name="Yang A.I."/>
            <person name="Shin N.-R."/>
        </authorList>
    </citation>
    <scope>NUCLEOTIDE SEQUENCE</scope>
    <source>
        <strain evidence="18">FA028</strain>
    </source>
</reference>
<comment type="pathway">
    <text evidence="3 13">Cofactor biosynthesis; riboflavin biosynthesis; 5-amino-6-(D-ribitylamino)uracil from GTP: step 3/4.</text>
</comment>
<comment type="pathway">
    <text evidence="2 13">Cofactor biosynthesis; riboflavin biosynthesis; 5-amino-6-(D-ribitylamino)uracil from GTP: step 2/4.</text>
</comment>
<feature type="binding site" evidence="15">
    <location>
        <position position="206"/>
    </location>
    <ligand>
        <name>substrate</name>
    </ligand>
</feature>
<dbReference type="GO" id="GO:0008270">
    <property type="term" value="F:zinc ion binding"/>
    <property type="evidence" value="ECO:0007669"/>
    <property type="project" value="InterPro"/>
</dbReference>
<dbReference type="InterPro" id="IPR002734">
    <property type="entry name" value="RibDG_C"/>
</dbReference>
<keyword evidence="9 13" id="KW-0862">Zinc</keyword>
<dbReference type="PANTHER" id="PTHR38011:SF7">
    <property type="entry name" value="2,5-DIAMINO-6-RIBOSYLAMINO-4(3H)-PYRIMIDINONE 5'-PHOSPHATE REDUCTASE"/>
    <property type="match status" value="1"/>
</dbReference>
<evidence type="ECO:0000256" key="2">
    <source>
        <dbReference type="ARBA" id="ARBA00004882"/>
    </source>
</evidence>
<comment type="similarity">
    <text evidence="5 13">In the C-terminal section; belongs to the HTP reductase family.</text>
</comment>
<feature type="binding site" evidence="15">
    <location>
        <begin position="304"/>
        <end position="310"/>
    </location>
    <ligand>
        <name>NADP(+)</name>
        <dbReference type="ChEBI" id="CHEBI:58349"/>
    </ligand>
</feature>
<keyword evidence="8 13" id="KW-0378">Hydrolase</keyword>
<feature type="binding site" evidence="16">
    <location>
        <position position="52"/>
    </location>
    <ligand>
        <name>Zn(2+)</name>
        <dbReference type="ChEBI" id="CHEBI:29105"/>
        <note>catalytic</note>
    </ligand>
</feature>
<evidence type="ECO:0000256" key="14">
    <source>
        <dbReference type="PIRSR" id="PIRSR006769-1"/>
    </source>
</evidence>
<feature type="active site" description="Proton donor" evidence="14">
    <location>
        <position position="54"/>
    </location>
</feature>
<feature type="binding site" evidence="15">
    <location>
        <position position="198"/>
    </location>
    <ligand>
        <name>NADP(+)</name>
        <dbReference type="ChEBI" id="CHEBI:58349"/>
    </ligand>
</feature>
<evidence type="ECO:0000256" key="10">
    <source>
        <dbReference type="ARBA" id="ARBA00022857"/>
    </source>
</evidence>
<dbReference type="EC" id="3.5.4.26" evidence="13"/>
<feature type="binding site" evidence="15">
    <location>
        <position position="202"/>
    </location>
    <ligand>
        <name>NADP(+)</name>
        <dbReference type="ChEBI" id="CHEBI:58349"/>
    </ligand>
</feature>
<comment type="catalytic activity">
    <reaction evidence="13">
        <text>5-amino-6-(5-phospho-D-ribitylamino)uracil + NADP(+) = 5-amino-6-(5-phospho-D-ribosylamino)uracil + NADPH + H(+)</text>
        <dbReference type="Rhea" id="RHEA:17845"/>
        <dbReference type="ChEBI" id="CHEBI:15378"/>
        <dbReference type="ChEBI" id="CHEBI:57783"/>
        <dbReference type="ChEBI" id="CHEBI:58349"/>
        <dbReference type="ChEBI" id="CHEBI:58421"/>
        <dbReference type="ChEBI" id="CHEBI:58453"/>
        <dbReference type="EC" id="1.1.1.193"/>
    </reaction>
</comment>
<dbReference type="KEGG" id="asem:NNL22_12875"/>
<dbReference type="Pfam" id="PF01872">
    <property type="entry name" value="RibD_C"/>
    <property type="match status" value="1"/>
</dbReference>
<comment type="function">
    <text evidence="1 13">Converts 2,5-diamino-6-(ribosylamino)-4(3h)-pyrimidinone 5'-phosphate into 5-amino-6-(ribosylamino)-2,4(1h,3h)-pyrimidinedione 5'-phosphate.</text>
</comment>
<keyword evidence="6 13" id="KW-0686">Riboflavin biosynthesis</keyword>
<dbReference type="PIRSF" id="PIRSF006769">
    <property type="entry name" value="RibD"/>
    <property type="match status" value="1"/>
</dbReference>
<dbReference type="Pfam" id="PF00383">
    <property type="entry name" value="dCMP_cyt_deam_1"/>
    <property type="match status" value="1"/>
</dbReference>
<evidence type="ECO:0000313" key="18">
    <source>
        <dbReference type="EMBL" id="UZW73917.1"/>
    </source>
</evidence>
<comment type="catalytic activity">
    <reaction evidence="13">
        <text>2,5-diamino-6-hydroxy-4-(5-phosphoribosylamino)-pyrimidine + H2O + H(+) = 5-amino-6-(5-phospho-D-ribosylamino)uracil + NH4(+)</text>
        <dbReference type="Rhea" id="RHEA:21868"/>
        <dbReference type="ChEBI" id="CHEBI:15377"/>
        <dbReference type="ChEBI" id="CHEBI:15378"/>
        <dbReference type="ChEBI" id="CHEBI:28938"/>
        <dbReference type="ChEBI" id="CHEBI:58453"/>
        <dbReference type="ChEBI" id="CHEBI:58614"/>
        <dbReference type="EC" id="3.5.4.26"/>
    </reaction>
</comment>
<dbReference type="Gene3D" id="3.40.430.10">
    <property type="entry name" value="Dihydrofolate Reductase, subunit A"/>
    <property type="match status" value="1"/>
</dbReference>
<dbReference type="InterPro" id="IPR002125">
    <property type="entry name" value="CMP_dCMP_dom"/>
</dbReference>
<dbReference type="Gene3D" id="3.40.140.10">
    <property type="entry name" value="Cytidine Deaminase, domain 2"/>
    <property type="match status" value="1"/>
</dbReference>
<evidence type="ECO:0000259" key="17">
    <source>
        <dbReference type="PROSITE" id="PS51747"/>
    </source>
</evidence>
<dbReference type="Proteomes" id="UP001164472">
    <property type="component" value="Chromosome"/>
</dbReference>
<evidence type="ECO:0000256" key="12">
    <source>
        <dbReference type="ARBA" id="ARBA00023268"/>
    </source>
</evidence>
<feature type="binding site" evidence="15">
    <location>
        <position position="209"/>
    </location>
    <ligand>
        <name>substrate</name>
    </ligand>
</feature>
<evidence type="ECO:0000313" key="19">
    <source>
        <dbReference type="Proteomes" id="UP001164472"/>
    </source>
</evidence>
<dbReference type="InterPro" id="IPR024072">
    <property type="entry name" value="DHFR-like_dom_sf"/>
</dbReference>
<evidence type="ECO:0000256" key="4">
    <source>
        <dbReference type="ARBA" id="ARBA00005259"/>
    </source>
</evidence>
<feature type="binding site" evidence="15">
    <location>
        <position position="302"/>
    </location>
    <ligand>
        <name>substrate</name>
    </ligand>
</feature>
<name>A0A9E8HIE7_9ALTE</name>
<dbReference type="GO" id="GO:0008835">
    <property type="term" value="F:diaminohydroxyphosphoribosylaminopyrimidine deaminase activity"/>
    <property type="evidence" value="ECO:0007669"/>
    <property type="project" value="UniProtKB-EC"/>
</dbReference>
<feature type="domain" description="CMP/dCMP-type deaminase" evidence="17">
    <location>
        <begin position="3"/>
        <end position="125"/>
    </location>
</feature>
<evidence type="ECO:0000256" key="16">
    <source>
        <dbReference type="PIRSR" id="PIRSR006769-3"/>
    </source>
</evidence>
<evidence type="ECO:0000256" key="5">
    <source>
        <dbReference type="ARBA" id="ARBA00007417"/>
    </source>
</evidence>
<proteinExistence type="inferred from homology"/>
<evidence type="ECO:0000256" key="6">
    <source>
        <dbReference type="ARBA" id="ARBA00022619"/>
    </source>
</evidence>
<dbReference type="PROSITE" id="PS51747">
    <property type="entry name" value="CYT_DCMP_DEAMINASES_2"/>
    <property type="match status" value="1"/>
</dbReference>
<keyword evidence="10 13" id="KW-0521">NADP</keyword>
<dbReference type="NCBIfam" id="TIGR00227">
    <property type="entry name" value="ribD_Cterm"/>
    <property type="match status" value="1"/>
</dbReference>
<keyword evidence="19" id="KW-1185">Reference proteome</keyword>
<accession>A0A9E8HIE7</accession>
<keyword evidence="11 13" id="KW-0560">Oxidoreductase</keyword>
<dbReference type="AlphaFoldDB" id="A0A9E8HIE7"/>
<dbReference type="GO" id="GO:0050661">
    <property type="term" value="F:NADP binding"/>
    <property type="evidence" value="ECO:0007669"/>
    <property type="project" value="InterPro"/>
</dbReference>
<feature type="binding site" evidence="15">
    <location>
        <position position="170"/>
    </location>
    <ligand>
        <name>substrate</name>
    </ligand>
</feature>
<dbReference type="EMBL" id="CP101527">
    <property type="protein sequence ID" value="UZW73917.1"/>
    <property type="molecule type" value="Genomic_DNA"/>
</dbReference>
<feature type="binding site" evidence="16">
    <location>
        <position position="77"/>
    </location>
    <ligand>
        <name>Zn(2+)</name>
        <dbReference type="ChEBI" id="CHEBI:29105"/>
        <note>catalytic</note>
    </ligand>
</feature>
<dbReference type="CDD" id="cd01284">
    <property type="entry name" value="Riboflavin_deaminase-reductase"/>
    <property type="match status" value="1"/>
</dbReference>
<dbReference type="SUPFAM" id="SSF53927">
    <property type="entry name" value="Cytidine deaminase-like"/>
    <property type="match status" value="1"/>
</dbReference>
<dbReference type="EC" id="1.1.1.193" evidence="13"/>
<comment type="cofactor">
    <cofactor evidence="13 16">
        <name>Zn(2+)</name>
        <dbReference type="ChEBI" id="CHEBI:29105"/>
    </cofactor>
    <text evidence="13 16">Binds 1 zinc ion.</text>
</comment>
<keyword evidence="7 13" id="KW-0479">Metal-binding</keyword>
<feature type="binding site" evidence="15">
    <location>
        <position position="186"/>
    </location>
    <ligand>
        <name>substrate</name>
    </ligand>
</feature>
<feature type="binding site" evidence="15">
    <location>
        <position position="233"/>
    </location>
    <ligand>
        <name>NADP(+)</name>
        <dbReference type="ChEBI" id="CHEBI:58349"/>
    </ligand>
</feature>
<dbReference type="GO" id="GO:0009231">
    <property type="term" value="P:riboflavin biosynthetic process"/>
    <property type="evidence" value="ECO:0007669"/>
    <property type="project" value="UniProtKB-KW"/>
</dbReference>
<dbReference type="PANTHER" id="PTHR38011">
    <property type="entry name" value="DIHYDROFOLATE REDUCTASE FAMILY PROTEIN (AFU_ORTHOLOGUE AFUA_8G06820)"/>
    <property type="match status" value="1"/>
</dbReference>
<evidence type="ECO:0000256" key="9">
    <source>
        <dbReference type="ARBA" id="ARBA00022833"/>
    </source>
</evidence>
<feature type="binding site" evidence="15">
    <location>
        <position position="156"/>
    </location>
    <ligand>
        <name>NADP(+)</name>
        <dbReference type="ChEBI" id="CHEBI:58349"/>
    </ligand>
</feature>
<dbReference type="FunFam" id="3.40.140.10:FF:000025">
    <property type="entry name" value="Riboflavin biosynthesis protein RibD"/>
    <property type="match status" value="1"/>
</dbReference>
<dbReference type="SUPFAM" id="SSF53597">
    <property type="entry name" value="Dihydrofolate reductase-like"/>
    <property type="match status" value="1"/>
</dbReference>
<evidence type="ECO:0000256" key="13">
    <source>
        <dbReference type="PIRNR" id="PIRNR006769"/>
    </source>
</evidence>
<evidence type="ECO:0000256" key="8">
    <source>
        <dbReference type="ARBA" id="ARBA00022801"/>
    </source>
</evidence>
<dbReference type="NCBIfam" id="TIGR00326">
    <property type="entry name" value="eubact_ribD"/>
    <property type="match status" value="1"/>
</dbReference>
<evidence type="ECO:0000256" key="11">
    <source>
        <dbReference type="ARBA" id="ARBA00023002"/>
    </source>
</evidence>
<sequence length="371" mass="40034">MTDQDRIYMAEAIQLANKGLYTTEPNPRVGCVIVKDGKVIGRGWHQKAGEAHAEVNALVEAGAEAEGATAYVTLEPCSHFGRTPPCANALIEAKVKRVVAAMQDPNPLVAGNGFQMLRDAGIIVDSGLLQTEAEALNPGFIKRMKTGFPLVRVKLAMSVDGRTAMASGESQWITGSEARQDVQRLRARSSAIITGSGTVNLDDPSLTVRAEELGLDNADLIAERQPLRVVVDSEGDITSESKLLGLAGKIVVAMASNKGVEHDLRHSDQISFKSFAADNGRVDLKLLLSWLAAQGCNEVLIEAGATLAGAFVYQQLVDELWVYMAPTLMGSRARPLLNLPLDRMSQQIPMKLVESRAVGNDIRFIYQLEAE</sequence>
<dbReference type="InterPro" id="IPR011549">
    <property type="entry name" value="RibD_C"/>
</dbReference>